<dbReference type="NCBIfam" id="TIGR01007">
    <property type="entry name" value="eps_fam"/>
    <property type="match status" value="1"/>
</dbReference>
<dbReference type="InterPro" id="IPR025669">
    <property type="entry name" value="AAA_dom"/>
</dbReference>
<reference evidence="11 13" key="1">
    <citation type="journal article" date="2018" name="Elife">
        <title>Discovery and characterization of a prevalent human gut bacterial enzyme sufficient for the inactivation of a family of plant toxins.</title>
        <authorList>
            <person name="Koppel N."/>
            <person name="Bisanz J.E."/>
            <person name="Pandelia M.E."/>
            <person name="Turnbaugh P.J."/>
            <person name="Balskus E.P."/>
        </authorList>
    </citation>
    <scope>NUCLEOTIDE SEQUENCE [LARGE SCALE GENOMIC DNA]</scope>
    <source>
        <strain evidence="11 13">DSM 16107</strain>
    </source>
</reference>
<keyword evidence="5" id="KW-0418">Kinase</keyword>
<evidence type="ECO:0000313" key="13">
    <source>
        <dbReference type="Proteomes" id="UP000253817"/>
    </source>
</evidence>
<keyword evidence="3" id="KW-0808">Transferase</keyword>
<evidence type="ECO:0000256" key="2">
    <source>
        <dbReference type="ARBA" id="ARBA00011903"/>
    </source>
</evidence>
<accession>A0A3N0J1P3</accession>
<dbReference type="GO" id="GO:0005524">
    <property type="term" value="F:ATP binding"/>
    <property type="evidence" value="ECO:0007669"/>
    <property type="project" value="UniProtKB-KW"/>
</dbReference>
<dbReference type="RefSeq" id="WP_114547971.1">
    <property type="nucleotide sequence ID" value="NZ_CALJMG010000129.1"/>
</dbReference>
<protein>
    <recommendedName>
        <fullName evidence="2">non-specific protein-tyrosine kinase</fullName>
        <ecNumber evidence="2">2.7.10.2</ecNumber>
    </recommendedName>
</protein>
<evidence type="ECO:0000256" key="7">
    <source>
        <dbReference type="ARBA" id="ARBA00023137"/>
    </source>
</evidence>
<dbReference type="EC" id="2.7.10.2" evidence="2"/>
<dbReference type="EMBL" id="QICC01000003">
    <property type="protein sequence ID" value="RNM43191.1"/>
    <property type="molecule type" value="Genomic_DNA"/>
</dbReference>
<reference evidence="12" key="3">
    <citation type="journal article" date="2019" name="Microbiol. Resour. Announc.">
        <title>Draft Genome Sequences of Type Strains of Gordonibacter faecihominis, Paraeggerthella hongkongensis, Parvibacter caecicola,Slackia equolifaciens, Slackia faecicanis, and Slackia isoflavoniconvertens.</title>
        <authorList>
            <person name="Danylec N."/>
            <person name="Stoll D.A."/>
            <person name="Dotsch A."/>
            <person name="Huch M."/>
        </authorList>
    </citation>
    <scope>NUCLEOTIDE SEQUENCE</scope>
    <source>
        <strain evidence="12">DSM 16107</strain>
    </source>
</reference>
<feature type="region of interest" description="Disordered" evidence="9">
    <location>
        <begin position="247"/>
        <end position="280"/>
    </location>
</feature>
<dbReference type="AlphaFoldDB" id="A0A3N0J1P3"/>
<comment type="catalytic activity">
    <reaction evidence="8">
        <text>L-tyrosyl-[protein] + ATP = O-phospho-L-tyrosyl-[protein] + ADP + H(+)</text>
        <dbReference type="Rhea" id="RHEA:10596"/>
        <dbReference type="Rhea" id="RHEA-COMP:10136"/>
        <dbReference type="Rhea" id="RHEA-COMP:20101"/>
        <dbReference type="ChEBI" id="CHEBI:15378"/>
        <dbReference type="ChEBI" id="CHEBI:30616"/>
        <dbReference type="ChEBI" id="CHEBI:46858"/>
        <dbReference type="ChEBI" id="CHEBI:61978"/>
        <dbReference type="ChEBI" id="CHEBI:456216"/>
        <dbReference type="EC" id="2.7.10.2"/>
    </reaction>
</comment>
<evidence type="ECO:0000256" key="1">
    <source>
        <dbReference type="ARBA" id="ARBA00007316"/>
    </source>
</evidence>
<evidence type="ECO:0000313" key="12">
    <source>
        <dbReference type="EMBL" id="RNM43191.1"/>
    </source>
</evidence>
<evidence type="ECO:0000313" key="14">
    <source>
        <dbReference type="Proteomes" id="UP000270112"/>
    </source>
</evidence>
<dbReference type="InterPro" id="IPR005702">
    <property type="entry name" value="Wzc-like_C"/>
</dbReference>
<keyword evidence="6" id="KW-0067">ATP-binding</keyword>
<dbReference type="EMBL" id="PPTT01000061">
    <property type="protein sequence ID" value="RDB61918.1"/>
    <property type="molecule type" value="Genomic_DNA"/>
</dbReference>
<sequence length="280" mass="29871">MAKKKKQSSNQLEVQNAAKTLFANIRFMSPDNPIRSIVMTSSVPNEGKSTCSVELARAIATSGKTVLLVEADMRRRTLATMLNVRPAAGVYAVLTDAATLKTAVTATQTPNLFFLDVEPNIPNPADIISSKRYQKLVTTLEDSYDYVIFDMPPVGTFVDAAILSTLVDGTVLVVKPGATKRTELVDACDQLKKADANILGICATFCEGTGSEYYYAYYTKDGGRVKDDGDVAALQTDARVPVPAVGRRANRGAQGSAVPAGGRGGFAKAEPPMGRGRNAR</sequence>
<evidence type="ECO:0000256" key="8">
    <source>
        <dbReference type="ARBA" id="ARBA00051245"/>
    </source>
</evidence>
<evidence type="ECO:0000256" key="6">
    <source>
        <dbReference type="ARBA" id="ARBA00022840"/>
    </source>
</evidence>
<evidence type="ECO:0000259" key="10">
    <source>
        <dbReference type="Pfam" id="PF13614"/>
    </source>
</evidence>
<dbReference type="OrthoDB" id="9812433at2"/>
<dbReference type="Proteomes" id="UP000253817">
    <property type="component" value="Unassembled WGS sequence"/>
</dbReference>
<feature type="domain" description="AAA" evidence="10">
    <location>
        <begin position="47"/>
        <end position="164"/>
    </location>
</feature>
<name>A0A3N0J1P3_9ACTN</name>
<keyword evidence="13" id="KW-1185">Reference proteome</keyword>
<reference evidence="14" key="2">
    <citation type="submission" date="2018-05" db="EMBL/GenBank/DDBJ databases">
        <title>Genome Sequencing of selected type strains of the family Eggerthellaceae.</title>
        <authorList>
            <person name="Danylec N."/>
            <person name="Stoll D.A."/>
            <person name="Doetsch A."/>
            <person name="Huch M."/>
        </authorList>
    </citation>
    <scope>NUCLEOTIDE SEQUENCE [LARGE SCALE GENOMIC DNA]</scope>
    <source>
        <strain evidence="14">DSM 16107</strain>
    </source>
</reference>
<evidence type="ECO:0000256" key="4">
    <source>
        <dbReference type="ARBA" id="ARBA00022741"/>
    </source>
</evidence>
<keyword evidence="7" id="KW-0829">Tyrosine-protein kinase</keyword>
<dbReference type="CDD" id="cd05387">
    <property type="entry name" value="BY-kinase"/>
    <property type="match status" value="1"/>
</dbReference>
<evidence type="ECO:0000256" key="9">
    <source>
        <dbReference type="SAM" id="MobiDB-lite"/>
    </source>
</evidence>
<dbReference type="PANTHER" id="PTHR32309">
    <property type="entry name" value="TYROSINE-PROTEIN KINASE"/>
    <property type="match status" value="1"/>
</dbReference>
<dbReference type="InterPro" id="IPR050445">
    <property type="entry name" value="Bact_polysacc_biosynth/exp"/>
</dbReference>
<organism evidence="12 14">
    <name type="scientific">Eggerthella sinensis</name>
    <dbReference type="NCBI Taxonomy" id="242230"/>
    <lineage>
        <taxon>Bacteria</taxon>
        <taxon>Bacillati</taxon>
        <taxon>Actinomycetota</taxon>
        <taxon>Coriobacteriia</taxon>
        <taxon>Eggerthellales</taxon>
        <taxon>Eggerthellaceae</taxon>
        <taxon>Eggerthella</taxon>
    </lineage>
</organism>
<dbReference type="Gene3D" id="3.40.50.300">
    <property type="entry name" value="P-loop containing nucleotide triphosphate hydrolases"/>
    <property type="match status" value="1"/>
</dbReference>
<dbReference type="Proteomes" id="UP000270112">
    <property type="component" value="Unassembled WGS sequence"/>
</dbReference>
<evidence type="ECO:0000256" key="3">
    <source>
        <dbReference type="ARBA" id="ARBA00022679"/>
    </source>
</evidence>
<keyword evidence="4" id="KW-0547">Nucleotide-binding</keyword>
<dbReference type="GO" id="GO:0005886">
    <property type="term" value="C:plasma membrane"/>
    <property type="evidence" value="ECO:0007669"/>
    <property type="project" value="TreeGrafter"/>
</dbReference>
<dbReference type="GO" id="GO:0004715">
    <property type="term" value="F:non-membrane spanning protein tyrosine kinase activity"/>
    <property type="evidence" value="ECO:0007669"/>
    <property type="project" value="UniProtKB-EC"/>
</dbReference>
<comment type="similarity">
    <text evidence="1">Belongs to the CpsD/CapB family.</text>
</comment>
<dbReference type="InterPro" id="IPR027417">
    <property type="entry name" value="P-loop_NTPase"/>
</dbReference>
<evidence type="ECO:0000256" key="5">
    <source>
        <dbReference type="ARBA" id="ARBA00022777"/>
    </source>
</evidence>
<dbReference type="PANTHER" id="PTHR32309:SF13">
    <property type="entry name" value="FERRIC ENTEROBACTIN TRANSPORT PROTEIN FEPE"/>
    <property type="match status" value="1"/>
</dbReference>
<dbReference type="SUPFAM" id="SSF52540">
    <property type="entry name" value="P-loop containing nucleoside triphosphate hydrolases"/>
    <property type="match status" value="1"/>
</dbReference>
<comment type="caution">
    <text evidence="12">The sequence shown here is derived from an EMBL/GenBank/DDBJ whole genome shotgun (WGS) entry which is preliminary data.</text>
</comment>
<evidence type="ECO:0000313" key="11">
    <source>
        <dbReference type="EMBL" id="RDB61918.1"/>
    </source>
</evidence>
<gene>
    <name evidence="11" type="ORF">C1876_17370</name>
    <name evidence="12" type="ORF">DMP09_01730</name>
</gene>
<dbReference type="Pfam" id="PF13614">
    <property type="entry name" value="AAA_31"/>
    <property type="match status" value="1"/>
</dbReference>
<proteinExistence type="inferred from homology"/>